<feature type="domain" description="Endonuclease/exonuclease/phosphatase" evidence="1">
    <location>
        <begin position="4"/>
        <end position="144"/>
    </location>
</feature>
<organism evidence="2">
    <name type="scientific">Lygus hesperus</name>
    <name type="common">Western plant bug</name>
    <dbReference type="NCBI Taxonomy" id="30085"/>
    <lineage>
        <taxon>Eukaryota</taxon>
        <taxon>Metazoa</taxon>
        <taxon>Ecdysozoa</taxon>
        <taxon>Arthropoda</taxon>
        <taxon>Hexapoda</taxon>
        <taxon>Insecta</taxon>
        <taxon>Pterygota</taxon>
        <taxon>Neoptera</taxon>
        <taxon>Paraneoptera</taxon>
        <taxon>Hemiptera</taxon>
        <taxon>Heteroptera</taxon>
        <taxon>Panheteroptera</taxon>
        <taxon>Cimicomorpha</taxon>
        <taxon>Miridae</taxon>
        <taxon>Mirini</taxon>
        <taxon>Lygus</taxon>
    </lineage>
</organism>
<feature type="non-terminal residue" evidence="2">
    <location>
        <position position="1"/>
    </location>
</feature>
<dbReference type="InterPro" id="IPR005135">
    <property type="entry name" value="Endo/exonuclease/phosphatase"/>
</dbReference>
<name>A0A0A9XCS2_LYGHE</name>
<dbReference type="GO" id="GO:0003824">
    <property type="term" value="F:catalytic activity"/>
    <property type="evidence" value="ECO:0007669"/>
    <property type="project" value="InterPro"/>
</dbReference>
<sequence>GLNINFMPVYVNCNQWDQDFNSLSNFLSEHTDLNYVLAGDFNVRIAEEQGVNEVIGMEMGSFSVSRNSKDKTLNSRGTKFLDMCSDFGLVVLNGRSKGDADGDYTFISRRGSSVCDLACVSLEVVSHISDFWVLTETFSDHLPITFGVPMGDGGPSVSLLPRLRWDPNR</sequence>
<reference evidence="2" key="2">
    <citation type="submission" date="2014-07" db="EMBL/GenBank/DDBJ databases">
        <authorList>
            <person name="Hull J."/>
        </authorList>
    </citation>
    <scope>NUCLEOTIDE SEQUENCE</scope>
</reference>
<accession>A0A0A9XCS2</accession>
<dbReference type="SUPFAM" id="SSF56219">
    <property type="entry name" value="DNase I-like"/>
    <property type="match status" value="1"/>
</dbReference>
<evidence type="ECO:0000313" key="2">
    <source>
        <dbReference type="EMBL" id="JAG17441.1"/>
    </source>
</evidence>
<dbReference type="InterPro" id="IPR036691">
    <property type="entry name" value="Endo/exonu/phosph_ase_sf"/>
</dbReference>
<protein>
    <recommendedName>
        <fullName evidence="1">Endonuclease/exonuclease/phosphatase domain-containing protein</fullName>
    </recommendedName>
</protein>
<dbReference type="EMBL" id="GBHO01026163">
    <property type="protein sequence ID" value="JAG17441.1"/>
    <property type="molecule type" value="Transcribed_RNA"/>
</dbReference>
<dbReference type="Gene3D" id="3.60.10.10">
    <property type="entry name" value="Endonuclease/exonuclease/phosphatase"/>
    <property type="match status" value="1"/>
</dbReference>
<feature type="non-terminal residue" evidence="2">
    <location>
        <position position="169"/>
    </location>
</feature>
<gene>
    <name evidence="2" type="ORF">CM83_104455</name>
</gene>
<proteinExistence type="predicted"/>
<reference evidence="2" key="1">
    <citation type="journal article" date="2014" name="PLoS ONE">
        <title>Transcriptome-Based Identification of ABC Transporters in the Western Tarnished Plant Bug Lygus hesperus.</title>
        <authorList>
            <person name="Hull J.J."/>
            <person name="Chaney K."/>
            <person name="Geib S.M."/>
            <person name="Fabrick J.A."/>
            <person name="Brent C.S."/>
            <person name="Walsh D."/>
            <person name="Lavine L.C."/>
        </authorList>
    </citation>
    <scope>NUCLEOTIDE SEQUENCE</scope>
</reference>
<dbReference type="Pfam" id="PF14529">
    <property type="entry name" value="Exo_endo_phos_2"/>
    <property type="match status" value="1"/>
</dbReference>
<dbReference type="AlphaFoldDB" id="A0A0A9XCS2"/>
<evidence type="ECO:0000259" key="1">
    <source>
        <dbReference type="Pfam" id="PF14529"/>
    </source>
</evidence>